<sequence>MHHHHLHQEGKKKTLALKRRRHPSPSSLILASRLELNRLPKHSVGRPPQINLSRRQTISFVIRHASTKRHHREVSPITASSSTIQPIVPSESNATRDRSQSEQPRHASPRPRIRPAPLSVSRTPAAPASATRERPCQAAPSVASRADSCLQAELIPVFLAELIRPSLNRQPAPVSPILGLAAWKAHFLAVRIQLSKSPVMASTQNKELGRYSWYQSQCFRFCRLTYDVSLCFSFVLFYPYGYTVLCHSPGKMPPRRGARREGGKGGRGAGRGQPEEQPAVPATNPNAPITQADLVAMEQRYQAQTVTPPAHVEAQPAPVQLSAEAKHLRDFRKYNLKTFDGSMDNPTKAQMWLTSIETIFRYMKCPDDQKVQCAVFFLEDRGTAWWESTERMLGGDVSKITWEQFKENFYAKFFSANVKHPKQQKFLNLEQGDMAVEQYDAEFDMLSYFSPDVPSGQPHADALRIALDLSLHERADPSKAAGRGSALSQKRKVESQPDVIPQQNLRSGGVFQRHRQELTAAGRTLRELPVCSTCGRVHGGRCLVGSEVCFKCRQPGNTADACPRKPMETTPHQPPTSQQVRVFATTRQEAERAGTVVTGTLTILGHYAFVLFDSGSSHSFISSMFVQHVGLKEEPLGSVLFVSTPSGEVLLSKEKIKACQVEIANHVLDVTLLVLDMRDFDVTLGMDWLSANHANELPGLSPPRDIDFAIELEPGTVLISRAPYRMAPAELKELKVQLQELLDKGFIRPSVSPWGAPVLFVKKKDGSMRLCIDYRELNKVTVKNRYPLPRIDDLFNQLQKATVFSKIDLRSGYYQLRIRDSDIPKTAFRSRYGQYEFIVMSFGLTNAPTIFMDLMNRVFKDFLDSFVIVFIDDILIYSKIEAKYEEHLHQVLETLRANKLYAKFSNCEFWLKKVTFLGHVVSSEGVSVDPAKIEAVTNWPRPSTVSEIHSFLGLAGYYRRFVEDFSRIASPLTQLTRKGTSFVWSSAYKSSYQELKQKLVTAPLLTVPDWSGSS</sequence>
<dbReference type="PROSITE" id="PS50878">
    <property type="entry name" value="RT_POL"/>
    <property type="match status" value="1"/>
</dbReference>
<dbReference type="AlphaFoldDB" id="A0A5D3BPB7"/>
<dbReference type="Pfam" id="PF03732">
    <property type="entry name" value="Retrotrans_gag"/>
    <property type="match status" value="1"/>
</dbReference>
<gene>
    <name evidence="3" type="ORF">E5676_scaffold451G002300</name>
</gene>
<dbReference type="Pfam" id="PF00078">
    <property type="entry name" value="RVT_1"/>
    <property type="match status" value="1"/>
</dbReference>
<dbReference type="PROSITE" id="PS00141">
    <property type="entry name" value="ASP_PROTEASE"/>
    <property type="match status" value="1"/>
</dbReference>
<reference evidence="3 4" key="1">
    <citation type="submission" date="2019-08" db="EMBL/GenBank/DDBJ databases">
        <title>Draft genome sequences of two oriental melons (Cucumis melo L. var makuwa).</title>
        <authorList>
            <person name="Kwon S.-Y."/>
        </authorList>
    </citation>
    <scope>NUCLEOTIDE SEQUENCE [LARGE SCALE GENOMIC DNA]</scope>
    <source>
        <strain evidence="4">cv. Chang Bougi</strain>
        <tissue evidence="3">Leaf</tissue>
    </source>
</reference>
<feature type="compositionally biased region" description="Basic and acidic residues" evidence="1">
    <location>
        <begin position="94"/>
        <end position="105"/>
    </location>
</feature>
<accession>A0A5D3BPB7</accession>
<comment type="caution">
    <text evidence="3">The sequence shown here is derived from an EMBL/GenBank/DDBJ whole genome shotgun (WGS) entry which is preliminary data.</text>
</comment>
<dbReference type="GO" id="GO:0006508">
    <property type="term" value="P:proteolysis"/>
    <property type="evidence" value="ECO:0007669"/>
    <property type="project" value="InterPro"/>
</dbReference>
<dbReference type="SUPFAM" id="SSF56672">
    <property type="entry name" value="DNA/RNA polymerases"/>
    <property type="match status" value="1"/>
</dbReference>
<dbReference type="InterPro" id="IPR005162">
    <property type="entry name" value="Retrotrans_gag_dom"/>
</dbReference>
<dbReference type="Proteomes" id="UP000321947">
    <property type="component" value="Unassembled WGS sequence"/>
</dbReference>
<evidence type="ECO:0000259" key="2">
    <source>
        <dbReference type="PROSITE" id="PS50878"/>
    </source>
</evidence>
<dbReference type="Gene3D" id="3.10.10.10">
    <property type="entry name" value="HIV Type 1 Reverse Transcriptase, subunit A, domain 1"/>
    <property type="match status" value="1"/>
</dbReference>
<evidence type="ECO:0000256" key="1">
    <source>
        <dbReference type="SAM" id="MobiDB-lite"/>
    </source>
</evidence>
<dbReference type="InterPro" id="IPR001969">
    <property type="entry name" value="Aspartic_peptidase_AS"/>
</dbReference>
<dbReference type="FunFam" id="3.30.70.270:FF:000020">
    <property type="entry name" value="Transposon Tf2-6 polyprotein-like Protein"/>
    <property type="match status" value="1"/>
</dbReference>
<dbReference type="GO" id="GO:0004190">
    <property type="term" value="F:aspartic-type endopeptidase activity"/>
    <property type="evidence" value="ECO:0007669"/>
    <property type="project" value="InterPro"/>
</dbReference>
<dbReference type="CDD" id="cd01647">
    <property type="entry name" value="RT_LTR"/>
    <property type="match status" value="1"/>
</dbReference>
<dbReference type="InterPro" id="IPR053134">
    <property type="entry name" value="RNA-dir_DNA_polymerase"/>
</dbReference>
<dbReference type="PANTHER" id="PTHR24559">
    <property type="entry name" value="TRANSPOSON TY3-I GAG-POL POLYPROTEIN"/>
    <property type="match status" value="1"/>
</dbReference>
<feature type="compositionally biased region" description="Basic residues" evidence="1">
    <location>
        <begin position="13"/>
        <end position="23"/>
    </location>
</feature>
<feature type="domain" description="Reverse transcriptase" evidence="2">
    <location>
        <begin position="742"/>
        <end position="921"/>
    </location>
</feature>
<feature type="region of interest" description="Disordered" evidence="1">
    <location>
        <begin position="1"/>
        <end position="28"/>
    </location>
</feature>
<feature type="region of interest" description="Disordered" evidence="1">
    <location>
        <begin position="251"/>
        <end position="287"/>
    </location>
</feature>
<dbReference type="Gene3D" id="3.30.70.270">
    <property type="match status" value="2"/>
</dbReference>
<dbReference type="SUPFAM" id="SSF50630">
    <property type="entry name" value="Acid proteases"/>
    <property type="match status" value="1"/>
</dbReference>
<dbReference type="EMBL" id="SSTD01016175">
    <property type="protein sequence ID" value="TYK01621.1"/>
    <property type="molecule type" value="Genomic_DNA"/>
</dbReference>
<evidence type="ECO:0000313" key="4">
    <source>
        <dbReference type="Proteomes" id="UP000321947"/>
    </source>
</evidence>
<name>A0A5D3BPB7_CUCMM</name>
<feature type="region of interest" description="Disordered" evidence="1">
    <location>
        <begin position="476"/>
        <end position="512"/>
    </location>
</feature>
<dbReference type="PANTHER" id="PTHR24559:SF444">
    <property type="entry name" value="REVERSE TRANSCRIPTASE DOMAIN-CONTAINING PROTEIN"/>
    <property type="match status" value="1"/>
</dbReference>
<dbReference type="InterPro" id="IPR000477">
    <property type="entry name" value="RT_dom"/>
</dbReference>
<dbReference type="InterPro" id="IPR021109">
    <property type="entry name" value="Peptidase_aspartic_dom_sf"/>
</dbReference>
<dbReference type="Pfam" id="PF08284">
    <property type="entry name" value="RVP_2"/>
    <property type="match status" value="1"/>
</dbReference>
<dbReference type="InterPro" id="IPR043128">
    <property type="entry name" value="Rev_trsase/Diguanyl_cyclase"/>
</dbReference>
<dbReference type="InterPro" id="IPR043502">
    <property type="entry name" value="DNA/RNA_pol_sf"/>
</dbReference>
<protein>
    <submittedName>
        <fullName evidence="3">DNA/RNA polymerases superfamily protein</fullName>
    </submittedName>
</protein>
<dbReference type="CDD" id="cd00303">
    <property type="entry name" value="retropepsin_like"/>
    <property type="match status" value="1"/>
</dbReference>
<proteinExistence type="predicted"/>
<organism evidence="3 4">
    <name type="scientific">Cucumis melo var. makuwa</name>
    <name type="common">Oriental melon</name>
    <dbReference type="NCBI Taxonomy" id="1194695"/>
    <lineage>
        <taxon>Eukaryota</taxon>
        <taxon>Viridiplantae</taxon>
        <taxon>Streptophyta</taxon>
        <taxon>Embryophyta</taxon>
        <taxon>Tracheophyta</taxon>
        <taxon>Spermatophyta</taxon>
        <taxon>Magnoliopsida</taxon>
        <taxon>eudicotyledons</taxon>
        <taxon>Gunneridae</taxon>
        <taxon>Pentapetalae</taxon>
        <taxon>rosids</taxon>
        <taxon>fabids</taxon>
        <taxon>Cucurbitales</taxon>
        <taxon>Cucurbitaceae</taxon>
        <taxon>Benincaseae</taxon>
        <taxon>Cucumis</taxon>
    </lineage>
</organism>
<feature type="compositionally biased region" description="Polar residues" evidence="1">
    <location>
        <begin position="77"/>
        <end position="93"/>
    </location>
</feature>
<evidence type="ECO:0000313" key="3">
    <source>
        <dbReference type="EMBL" id="TYK01621.1"/>
    </source>
</evidence>
<dbReference type="Gene3D" id="2.40.70.10">
    <property type="entry name" value="Acid Proteases"/>
    <property type="match status" value="1"/>
</dbReference>
<feature type="region of interest" description="Disordered" evidence="1">
    <location>
        <begin position="64"/>
        <end position="137"/>
    </location>
</feature>